<evidence type="ECO:0000256" key="1">
    <source>
        <dbReference type="ARBA" id="ARBA00022723"/>
    </source>
</evidence>
<dbReference type="Proteomes" id="UP001154114">
    <property type="component" value="Chromosome 30"/>
</dbReference>
<dbReference type="GO" id="GO:0008270">
    <property type="term" value="F:zinc ion binding"/>
    <property type="evidence" value="ECO:0007669"/>
    <property type="project" value="UniProtKB-UniRule"/>
</dbReference>
<evidence type="ECO:0000256" key="6">
    <source>
        <dbReference type="PROSITE-ProRule" id="PRU01263"/>
    </source>
</evidence>
<dbReference type="PANTHER" id="PTHR24408">
    <property type="entry name" value="ZINC FINGER PROTEIN"/>
    <property type="match status" value="1"/>
</dbReference>
<dbReference type="SMART" id="SM00868">
    <property type="entry name" value="zf-AD"/>
    <property type="match status" value="2"/>
</dbReference>
<organism evidence="9 10">
    <name type="scientific">Chrysodeixis includens</name>
    <name type="common">Soybean looper</name>
    <name type="synonym">Pseudoplusia includens</name>
    <dbReference type="NCBI Taxonomy" id="689277"/>
    <lineage>
        <taxon>Eukaryota</taxon>
        <taxon>Metazoa</taxon>
        <taxon>Ecdysozoa</taxon>
        <taxon>Arthropoda</taxon>
        <taxon>Hexapoda</taxon>
        <taxon>Insecta</taxon>
        <taxon>Pterygota</taxon>
        <taxon>Neoptera</taxon>
        <taxon>Endopterygota</taxon>
        <taxon>Lepidoptera</taxon>
        <taxon>Glossata</taxon>
        <taxon>Ditrysia</taxon>
        <taxon>Noctuoidea</taxon>
        <taxon>Noctuidae</taxon>
        <taxon>Plusiinae</taxon>
        <taxon>Chrysodeixis</taxon>
    </lineage>
</organism>
<reference evidence="9" key="1">
    <citation type="submission" date="2021-12" db="EMBL/GenBank/DDBJ databases">
        <authorList>
            <person name="King R."/>
        </authorList>
    </citation>
    <scope>NUCLEOTIDE SEQUENCE</scope>
</reference>
<dbReference type="PROSITE" id="PS00028">
    <property type="entry name" value="ZINC_FINGER_C2H2_1"/>
    <property type="match status" value="10"/>
</dbReference>
<dbReference type="PANTHER" id="PTHR24408:SF58">
    <property type="entry name" value="TRANSCRIPTION FACTOR (TFIIIA), PUTATIVE (AFU_ORTHOLOGUE AFUA_1G05150)-RELATED"/>
    <property type="match status" value="1"/>
</dbReference>
<keyword evidence="1 6" id="KW-0479">Metal-binding</keyword>
<evidence type="ECO:0000256" key="3">
    <source>
        <dbReference type="ARBA" id="ARBA00022771"/>
    </source>
</evidence>
<dbReference type="OrthoDB" id="4748970at2759"/>
<dbReference type="GO" id="GO:0043565">
    <property type="term" value="F:sequence-specific DNA binding"/>
    <property type="evidence" value="ECO:0007669"/>
    <property type="project" value="TreeGrafter"/>
</dbReference>
<dbReference type="InterPro" id="IPR013087">
    <property type="entry name" value="Znf_C2H2_type"/>
</dbReference>
<evidence type="ECO:0000256" key="4">
    <source>
        <dbReference type="ARBA" id="ARBA00022833"/>
    </source>
</evidence>
<feature type="binding site" evidence="6">
    <location>
        <position position="16"/>
    </location>
    <ligand>
        <name>Zn(2+)</name>
        <dbReference type="ChEBI" id="CHEBI:29105"/>
    </ligand>
</feature>
<evidence type="ECO:0000256" key="5">
    <source>
        <dbReference type="PROSITE-ProRule" id="PRU00042"/>
    </source>
</evidence>
<evidence type="ECO:0000256" key="2">
    <source>
        <dbReference type="ARBA" id="ARBA00022737"/>
    </source>
</evidence>
<keyword evidence="10" id="KW-1185">Reference proteome</keyword>
<feature type="domain" description="C2H2-type" evidence="7">
    <location>
        <begin position="271"/>
        <end position="298"/>
    </location>
</feature>
<dbReference type="GO" id="GO:0005634">
    <property type="term" value="C:nucleus"/>
    <property type="evidence" value="ECO:0007669"/>
    <property type="project" value="InterPro"/>
</dbReference>
<evidence type="ECO:0000313" key="10">
    <source>
        <dbReference type="Proteomes" id="UP001154114"/>
    </source>
</evidence>
<feature type="binding site" evidence="6">
    <location>
        <position position="62"/>
    </location>
    <ligand>
        <name>Zn(2+)</name>
        <dbReference type="ChEBI" id="CHEBI:29105"/>
    </ligand>
</feature>
<dbReference type="EMBL" id="LR824033">
    <property type="protein sequence ID" value="CAH0602062.1"/>
    <property type="molecule type" value="Genomic_DNA"/>
</dbReference>
<evidence type="ECO:0000259" key="8">
    <source>
        <dbReference type="PROSITE" id="PS51915"/>
    </source>
</evidence>
<dbReference type="InterPro" id="IPR036236">
    <property type="entry name" value="Znf_C2H2_sf"/>
</dbReference>
<protein>
    <recommendedName>
        <fullName evidence="11">Zinc finger protein</fullName>
    </recommendedName>
</protein>
<feature type="binding site" evidence="6">
    <location>
        <position position="13"/>
    </location>
    <ligand>
        <name>Zn(2+)</name>
        <dbReference type="ChEBI" id="CHEBI:29105"/>
    </ligand>
</feature>
<dbReference type="PROSITE" id="PS51915">
    <property type="entry name" value="ZAD"/>
    <property type="match status" value="1"/>
</dbReference>
<dbReference type="Pfam" id="PF00096">
    <property type="entry name" value="zf-C2H2"/>
    <property type="match status" value="3"/>
</dbReference>
<name>A0A9P0BXH0_CHRIL</name>
<dbReference type="AlphaFoldDB" id="A0A9P0BXH0"/>
<gene>
    <name evidence="9" type="ORF">CINC_LOCUS9911</name>
</gene>
<feature type="domain" description="C2H2-type" evidence="7">
    <location>
        <begin position="357"/>
        <end position="386"/>
    </location>
</feature>
<dbReference type="Gene3D" id="3.30.160.60">
    <property type="entry name" value="Classic Zinc Finger"/>
    <property type="match status" value="9"/>
</dbReference>
<feature type="domain" description="C2H2-type" evidence="7">
    <location>
        <begin position="526"/>
        <end position="554"/>
    </location>
</feature>
<accession>A0A9P0BXH0</accession>
<dbReference type="InterPro" id="IPR012934">
    <property type="entry name" value="Znf_AD"/>
</dbReference>
<evidence type="ECO:0000259" key="7">
    <source>
        <dbReference type="PROSITE" id="PS50157"/>
    </source>
</evidence>
<feature type="domain" description="C2H2-type" evidence="7">
    <location>
        <begin position="554"/>
        <end position="577"/>
    </location>
</feature>
<feature type="domain" description="C2H2-type" evidence="7">
    <location>
        <begin position="468"/>
        <end position="496"/>
    </location>
</feature>
<dbReference type="SMART" id="SM00355">
    <property type="entry name" value="ZnF_C2H2"/>
    <property type="match status" value="13"/>
</dbReference>
<dbReference type="PROSITE" id="PS50157">
    <property type="entry name" value="ZINC_FINGER_C2H2_2"/>
    <property type="match status" value="11"/>
</dbReference>
<feature type="domain" description="C2H2-type" evidence="7">
    <location>
        <begin position="414"/>
        <end position="442"/>
    </location>
</feature>
<dbReference type="Pfam" id="PF12874">
    <property type="entry name" value="zf-met"/>
    <property type="match status" value="1"/>
</dbReference>
<sequence>MPEPEIYNLSTLCRCCHADGSFKSLNSSYRIRNTVEIYENILRDTLGITIYIPPLEASYTICDKCITKLRAASNFKKQVTLCEEKFMVYCKNEQFGMVQVKTEDANQEAIDNDNKIEKEDDDPDYKQELHEDEDDYFEVDVEGTDDKSCADDNIPMDFKEEELTINIEVQENTTKEIKTNNKGKRKKNAEHGLQENESQKKVDTSCIIENTTKSATTYSCKKCGGGEYSKKQIYKHLYNNHDTFECKICKKTLKNSFSYKNHIKTHTEKIFECHICDKKYSIKSALKHHLNNHTKEKVFTCDYCKKSFLSKSVLRKHVFLHLGLSKNKLCELCGKSFNDISNLRSHVRTVHEKLRPFVCDILSCGQTFTAKKHLKEHQLKHGFESSLFCCDICARKYSNISSLRLHRLKHDNIFKCRQCPESFRGRATLKEHKKTIHNTNFPCGRCEQVLSSKNSLRRHLKQHTGQKYPCDLCSQVFTQKAKIIIHKKRKHCMDKIDNVEKTKCTLCGKSFKNIDLHMKSHKNRQYSCDLCPKAYPENNTLTRHKLQAHFGRSFDCEICGKKYLQKSKLKTHQVKIHRLKIETSLDSRETSG</sequence>
<feature type="domain" description="C2H2-type" evidence="7">
    <location>
        <begin position="328"/>
        <end position="356"/>
    </location>
</feature>
<keyword evidence="2" id="KW-0677">Repeat</keyword>
<dbReference type="Pfam" id="PF13912">
    <property type="entry name" value="zf-C2H2_6"/>
    <property type="match status" value="1"/>
</dbReference>
<proteinExistence type="predicted"/>
<feature type="domain" description="C2H2-type" evidence="7">
    <location>
        <begin position="441"/>
        <end position="468"/>
    </location>
</feature>
<dbReference type="GO" id="GO:0000981">
    <property type="term" value="F:DNA-binding transcription factor activity, RNA polymerase II-specific"/>
    <property type="evidence" value="ECO:0007669"/>
    <property type="project" value="TreeGrafter"/>
</dbReference>
<evidence type="ECO:0000313" key="9">
    <source>
        <dbReference type="EMBL" id="CAH0602062.1"/>
    </source>
</evidence>
<keyword evidence="4 6" id="KW-0862">Zinc</keyword>
<feature type="domain" description="C2H2-type" evidence="7">
    <location>
        <begin position="299"/>
        <end position="326"/>
    </location>
</feature>
<feature type="domain" description="C2H2-type" evidence="7">
    <location>
        <begin position="388"/>
        <end position="410"/>
    </location>
</feature>
<feature type="domain" description="C2H2-type" evidence="7">
    <location>
        <begin position="244"/>
        <end position="267"/>
    </location>
</feature>
<feature type="binding site" evidence="6">
    <location>
        <position position="65"/>
    </location>
    <ligand>
        <name>Zn(2+)</name>
        <dbReference type="ChEBI" id="CHEBI:29105"/>
    </ligand>
</feature>
<keyword evidence="3 5" id="KW-0863">Zinc-finger</keyword>
<feature type="domain" description="ZAD" evidence="8">
    <location>
        <begin position="11"/>
        <end position="89"/>
    </location>
</feature>
<evidence type="ECO:0008006" key="11">
    <source>
        <dbReference type="Google" id="ProtNLM"/>
    </source>
</evidence>
<dbReference type="SUPFAM" id="SSF57667">
    <property type="entry name" value="beta-beta-alpha zinc fingers"/>
    <property type="match status" value="6"/>
</dbReference>